<proteinExistence type="inferred from homology"/>
<evidence type="ECO:0000256" key="2">
    <source>
        <dbReference type="SAM" id="Phobius"/>
    </source>
</evidence>
<keyword evidence="2" id="KW-0812">Transmembrane</keyword>
<dbReference type="Pfam" id="PF09084">
    <property type="entry name" value="NMT1"/>
    <property type="match status" value="1"/>
</dbReference>
<organism evidence="5 6">
    <name type="scientific">Eggerthia catenaformis OT 569 = DSM 20559</name>
    <dbReference type="NCBI Taxonomy" id="999415"/>
    <lineage>
        <taxon>Bacteria</taxon>
        <taxon>Bacillati</taxon>
        <taxon>Bacillota</taxon>
        <taxon>Erysipelotrichia</taxon>
        <taxon>Erysipelotrichales</taxon>
        <taxon>Coprobacillaceae</taxon>
        <taxon>Eggerthia</taxon>
    </lineage>
</organism>
<dbReference type="InterPro" id="IPR050922">
    <property type="entry name" value="LytR/CpsA/Psr_CW_biosynth"/>
</dbReference>
<protein>
    <recommendedName>
        <fullName evidence="7">Cell envelope-related transcriptional attenuator domain-containing protein</fullName>
    </recommendedName>
</protein>
<dbReference type="Proteomes" id="UP000011758">
    <property type="component" value="Unassembled WGS sequence"/>
</dbReference>
<keyword evidence="2" id="KW-1133">Transmembrane helix</keyword>
<dbReference type="NCBIfam" id="TIGR00350">
    <property type="entry name" value="lytR_cpsA_psr"/>
    <property type="match status" value="1"/>
</dbReference>
<name>M2Q5T0_9FIRM</name>
<evidence type="ECO:0000259" key="4">
    <source>
        <dbReference type="Pfam" id="PF09084"/>
    </source>
</evidence>
<dbReference type="InterPro" id="IPR015168">
    <property type="entry name" value="SsuA/THI5"/>
</dbReference>
<dbReference type="Gene3D" id="3.40.190.10">
    <property type="entry name" value="Periplasmic binding protein-like II"/>
    <property type="match status" value="1"/>
</dbReference>
<feature type="domain" description="SsuA/THI5-like" evidence="4">
    <location>
        <begin position="107"/>
        <end position="188"/>
    </location>
</feature>
<dbReference type="BioCyc" id="ECAT999415-HMP:GTTI-333-MONOMER"/>
<dbReference type="PANTHER" id="PTHR33392">
    <property type="entry name" value="POLYISOPRENYL-TEICHOIC ACID--PEPTIDOGLYCAN TEICHOIC ACID TRANSFERASE TAGU"/>
    <property type="match status" value="1"/>
</dbReference>
<keyword evidence="2" id="KW-0472">Membrane</keyword>
<comment type="caution">
    <text evidence="5">The sequence shown here is derived from an EMBL/GenBank/DDBJ whole genome shotgun (WGS) entry which is preliminary data.</text>
</comment>
<dbReference type="InterPro" id="IPR004474">
    <property type="entry name" value="LytR_CpsA_psr"/>
</dbReference>
<feature type="transmembrane region" description="Helical" evidence="2">
    <location>
        <begin position="79"/>
        <end position="96"/>
    </location>
</feature>
<accession>M2Q5T0</accession>
<dbReference type="Pfam" id="PF03816">
    <property type="entry name" value="LytR_cpsA_psr"/>
    <property type="match status" value="1"/>
</dbReference>
<reference evidence="5 6" key="1">
    <citation type="submission" date="2013-02" db="EMBL/GenBank/DDBJ databases">
        <title>The Genome Sequence of Lactobacillus catenaformis F0143.</title>
        <authorList>
            <consortium name="The Broad Institute Genome Sequencing Platform"/>
            <person name="Earl A."/>
            <person name="Ward D."/>
            <person name="Feldgarden M."/>
            <person name="Gevers D."/>
            <person name="Izard J."/>
            <person name="Blanton J.M."/>
            <person name="Mathney J."/>
            <person name="Dewhirst F.E."/>
            <person name="Young S.K."/>
            <person name="Zeng Q."/>
            <person name="Gargeya S."/>
            <person name="Fitzgerald M."/>
            <person name="Haas B."/>
            <person name="Abouelleil A."/>
            <person name="Alvarado L."/>
            <person name="Arachchi H.M."/>
            <person name="Berlin A."/>
            <person name="Chapman S.B."/>
            <person name="Gearin G."/>
            <person name="Goldberg J."/>
            <person name="Griggs A."/>
            <person name="Gujja S."/>
            <person name="Hansen M."/>
            <person name="Heiman D."/>
            <person name="Howarth C."/>
            <person name="Larimer J."/>
            <person name="Lui A."/>
            <person name="MacDonald P.J.P."/>
            <person name="McCowen C."/>
            <person name="Montmayeur A."/>
            <person name="Murphy C."/>
            <person name="Neiman D."/>
            <person name="Pearson M."/>
            <person name="Priest M."/>
            <person name="Roberts A."/>
            <person name="Saif S."/>
            <person name="Shea T."/>
            <person name="Sisk P."/>
            <person name="Stolte C."/>
            <person name="Sykes S."/>
            <person name="Wortman J."/>
            <person name="Nusbaum C."/>
            <person name="Birren B."/>
        </authorList>
    </citation>
    <scope>NUCLEOTIDE SEQUENCE [LARGE SCALE GENOMIC DNA]</scope>
    <source>
        <strain evidence="5 6">OT 569</strain>
    </source>
</reference>
<dbReference type="PANTHER" id="PTHR33392:SF6">
    <property type="entry name" value="POLYISOPRENYL-TEICHOIC ACID--PEPTIDOGLYCAN TEICHOIC ACID TRANSFERASE TAGU"/>
    <property type="match status" value="1"/>
</dbReference>
<comment type="similarity">
    <text evidence="1">Belongs to the LytR/CpsA/Psr (LCP) family.</text>
</comment>
<keyword evidence="6" id="KW-1185">Reference proteome</keyword>
<feature type="transmembrane region" description="Helical" evidence="2">
    <location>
        <begin position="7"/>
        <end position="30"/>
    </location>
</feature>
<sequence>MNKNFKGISVWLIVLTIQFIASAALVYFVVKLGLLPALYEAILAVVLVVLFIINFFFAKPVKKIGKHAKTPIRPLIGKIVSLLLSILLIVASSMVARGGNALSKITGQNVQTTTFQMIVLKDSKYQKIEDLKDKTIGVTPDVNAKKYEKAEAALKDKITFKTKSYTSFEELGKDFYAGKIDAIFIDSAYDTLLLEDHPSFESETRIIWSYEIKETTNQGTANKNITKEAFTVLISGVDSRGSVSSTSRSDVDMLVTVNPKTEQVLMTSIPRDYFVPLANSGKKDKLTHSGLFGTENVVKTIENFMNVQIDYYARVNFKSVEKIVDALGGIDVYSDKSYVPWTNKSIRIPKGNVHMNGKMALAFARERHAYNDGDAHRAQNQQDVLKAIISKMSSPSILTGYGKLLDAVEGCFQTNMQDSKIKDLVNMQLDKGIKWDFQTTILTGTGKLMTGGAMMPNRKLYYLIPNQQSIITNSNYIKQMKKDERINIKTKKLS</sequence>
<dbReference type="Gene3D" id="3.40.630.190">
    <property type="entry name" value="LCP protein"/>
    <property type="match status" value="1"/>
</dbReference>
<evidence type="ECO:0000256" key="1">
    <source>
        <dbReference type="ARBA" id="ARBA00006068"/>
    </source>
</evidence>
<feature type="transmembrane region" description="Helical" evidence="2">
    <location>
        <begin position="36"/>
        <end position="58"/>
    </location>
</feature>
<dbReference type="EMBL" id="AGEJ01000005">
    <property type="protein sequence ID" value="EMD17536.1"/>
    <property type="molecule type" value="Genomic_DNA"/>
</dbReference>
<dbReference type="STRING" id="999415.HMPREF9943_00323"/>
<feature type="domain" description="Cell envelope-related transcriptional attenuator" evidence="3">
    <location>
        <begin position="248"/>
        <end position="393"/>
    </location>
</feature>
<dbReference type="eggNOG" id="COG1316">
    <property type="taxonomic scope" value="Bacteria"/>
</dbReference>
<dbReference type="AlphaFoldDB" id="M2Q5T0"/>
<dbReference type="RefSeq" id="WP_004801440.1">
    <property type="nucleotide sequence ID" value="NZ_KB446646.1"/>
</dbReference>
<dbReference type="SUPFAM" id="SSF53850">
    <property type="entry name" value="Periplasmic binding protein-like II"/>
    <property type="match status" value="1"/>
</dbReference>
<gene>
    <name evidence="5" type="ORF">HMPREF9943_00323</name>
</gene>
<evidence type="ECO:0000259" key="3">
    <source>
        <dbReference type="Pfam" id="PF03816"/>
    </source>
</evidence>
<evidence type="ECO:0008006" key="7">
    <source>
        <dbReference type="Google" id="ProtNLM"/>
    </source>
</evidence>
<evidence type="ECO:0000313" key="6">
    <source>
        <dbReference type="Proteomes" id="UP000011758"/>
    </source>
</evidence>
<evidence type="ECO:0000313" key="5">
    <source>
        <dbReference type="EMBL" id="EMD17536.1"/>
    </source>
</evidence>